<gene>
    <name evidence="1" type="ORF">Q9L58_007335</name>
</gene>
<reference evidence="1 2" key="1">
    <citation type="submission" date="2024-02" db="EMBL/GenBank/DDBJ databases">
        <title>Discinaceae phylogenomics.</title>
        <authorList>
            <person name="Dirks A.C."/>
            <person name="James T.Y."/>
        </authorList>
    </citation>
    <scope>NUCLEOTIDE SEQUENCE [LARGE SCALE GENOMIC DNA]</scope>
    <source>
        <strain evidence="1 2">ACD0624</strain>
    </source>
</reference>
<evidence type="ECO:0000313" key="2">
    <source>
        <dbReference type="Proteomes" id="UP001447188"/>
    </source>
</evidence>
<keyword evidence="2" id="KW-1185">Reference proteome</keyword>
<dbReference type="PANTHER" id="PTHR28015:SF1">
    <property type="entry name" value="ATP SYNTHASE ASSEMBLY FACTOR FMC1, MITOCHONDRIAL"/>
    <property type="match status" value="1"/>
</dbReference>
<dbReference type="EMBL" id="JBBBZM010000115">
    <property type="protein sequence ID" value="KAL0633731.1"/>
    <property type="molecule type" value="Genomic_DNA"/>
</dbReference>
<dbReference type="PANTHER" id="PTHR28015">
    <property type="entry name" value="ATP SYNTHASE ASSEMBLY FACTOR FMC1, MITOCHONDRIAL"/>
    <property type="match status" value="1"/>
</dbReference>
<protein>
    <submittedName>
        <fullName evidence="1">Uncharacterized protein</fullName>
    </submittedName>
</protein>
<proteinExistence type="predicted"/>
<evidence type="ECO:0000313" key="1">
    <source>
        <dbReference type="EMBL" id="KAL0633731.1"/>
    </source>
</evidence>
<dbReference type="Proteomes" id="UP001447188">
    <property type="component" value="Unassembled WGS sequence"/>
</dbReference>
<comment type="caution">
    <text evidence="1">The sequence shown here is derived from an EMBL/GenBank/DDBJ whole genome shotgun (WGS) entry which is preliminary data.</text>
</comment>
<sequence>MTHLKPTHIRSLYRSLLRELPPLCRKSSAPLHARLRESFASPTSMPALHLEGEQADQLLTYLRAQRMYTTLLERYNPSLRMETEDRVRLSARRVGLSMPAEWKDGKGD</sequence>
<dbReference type="Pfam" id="PF13233">
    <property type="entry name" value="Complex1_LYR_2"/>
    <property type="match status" value="1"/>
</dbReference>
<organism evidence="1 2">
    <name type="scientific">Discina gigas</name>
    <dbReference type="NCBI Taxonomy" id="1032678"/>
    <lineage>
        <taxon>Eukaryota</taxon>
        <taxon>Fungi</taxon>
        <taxon>Dikarya</taxon>
        <taxon>Ascomycota</taxon>
        <taxon>Pezizomycotina</taxon>
        <taxon>Pezizomycetes</taxon>
        <taxon>Pezizales</taxon>
        <taxon>Discinaceae</taxon>
        <taxon>Discina</taxon>
    </lineage>
</organism>
<accession>A0ABR3GDS7</accession>
<dbReference type="InterPro" id="IPR039196">
    <property type="entry name" value="Fmc1"/>
</dbReference>
<name>A0ABR3GDS7_9PEZI</name>